<accession>A0A1F5RIB3</accession>
<dbReference type="InterPro" id="IPR010982">
    <property type="entry name" value="Lambda_DNA-bd_dom_sf"/>
</dbReference>
<gene>
    <name evidence="3" type="ORF">A2024_06160</name>
</gene>
<name>A0A1F5RIB3_9BACT</name>
<dbReference type="PANTHER" id="PTHR46797">
    <property type="entry name" value="HTH-TYPE TRANSCRIPTIONAL REGULATOR"/>
    <property type="match status" value="1"/>
</dbReference>
<proteinExistence type="predicted"/>
<dbReference type="Gene3D" id="1.10.260.40">
    <property type="entry name" value="lambda repressor-like DNA-binding domains"/>
    <property type="match status" value="1"/>
</dbReference>
<feature type="domain" description="HTH cro/C1-type" evidence="2">
    <location>
        <begin position="12"/>
        <end position="66"/>
    </location>
</feature>
<comment type="caution">
    <text evidence="3">The sequence shown here is derived from an EMBL/GenBank/DDBJ whole genome shotgun (WGS) entry which is preliminary data.</text>
</comment>
<keyword evidence="1" id="KW-0238">DNA-binding</keyword>
<dbReference type="GO" id="GO:0005829">
    <property type="term" value="C:cytosol"/>
    <property type="evidence" value="ECO:0007669"/>
    <property type="project" value="TreeGrafter"/>
</dbReference>
<dbReference type="SMART" id="SM00530">
    <property type="entry name" value="HTH_XRE"/>
    <property type="match status" value="1"/>
</dbReference>
<dbReference type="Proteomes" id="UP000177230">
    <property type="component" value="Unassembled WGS sequence"/>
</dbReference>
<reference evidence="3 4" key="1">
    <citation type="journal article" date="2016" name="Nat. Commun.">
        <title>Thousands of microbial genomes shed light on interconnected biogeochemical processes in an aquifer system.</title>
        <authorList>
            <person name="Anantharaman K."/>
            <person name="Brown C.T."/>
            <person name="Hug L.A."/>
            <person name="Sharon I."/>
            <person name="Castelle C.J."/>
            <person name="Probst A.J."/>
            <person name="Thomas B.C."/>
            <person name="Singh A."/>
            <person name="Wilkins M.J."/>
            <person name="Karaoz U."/>
            <person name="Brodie E.L."/>
            <person name="Williams K.H."/>
            <person name="Hubbard S.S."/>
            <person name="Banfield J.F."/>
        </authorList>
    </citation>
    <scope>NUCLEOTIDE SEQUENCE [LARGE SCALE GENOMIC DNA]</scope>
</reference>
<dbReference type="InterPro" id="IPR001387">
    <property type="entry name" value="Cro/C1-type_HTH"/>
</dbReference>
<protein>
    <recommendedName>
        <fullName evidence="2">HTH cro/C1-type domain-containing protein</fullName>
    </recommendedName>
</protein>
<dbReference type="InterPro" id="IPR050807">
    <property type="entry name" value="TransReg_Diox_bact_type"/>
</dbReference>
<dbReference type="PANTHER" id="PTHR46797:SF1">
    <property type="entry name" value="METHYLPHOSPHONATE SYNTHASE"/>
    <property type="match status" value="1"/>
</dbReference>
<sequence>MDTFIRLLGDRVRKLRKAQGLSQEKLGEKAGFDYRYIGFIEQARVNPTIKTLEKVANALNVYLCDLCPSQEDLIKNKKGVPAQVTEREKTLSKIMRHLNKIDNIKLKNIERIIKITVENDN</sequence>
<organism evidence="3 4">
    <name type="scientific">Candidatus Edwardsbacteria bacterium GWF2_54_11</name>
    <dbReference type="NCBI Taxonomy" id="1817851"/>
    <lineage>
        <taxon>Bacteria</taxon>
        <taxon>Candidatus Edwardsiibacteriota</taxon>
    </lineage>
</organism>
<dbReference type="AlphaFoldDB" id="A0A1F5RIB3"/>
<dbReference type="EMBL" id="MFFM01000009">
    <property type="protein sequence ID" value="OGF14138.1"/>
    <property type="molecule type" value="Genomic_DNA"/>
</dbReference>
<evidence type="ECO:0000313" key="4">
    <source>
        <dbReference type="Proteomes" id="UP000177230"/>
    </source>
</evidence>
<dbReference type="SUPFAM" id="SSF47413">
    <property type="entry name" value="lambda repressor-like DNA-binding domains"/>
    <property type="match status" value="1"/>
</dbReference>
<dbReference type="Pfam" id="PF01381">
    <property type="entry name" value="HTH_3"/>
    <property type="match status" value="1"/>
</dbReference>
<dbReference type="GO" id="GO:0003700">
    <property type="term" value="F:DNA-binding transcription factor activity"/>
    <property type="evidence" value="ECO:0007669"/>
    <property type="project" value="TreeGrafter"/>
</dbReference>
<dbReference type="PROSITE" id="PS50943">
    <property type="entry name" value="HTH_CROC1"/>
    <property type="match status" value="1"/>
</dbReference>
<dbReference type="GO" id="GO:0003677">
    <property type="term" value="F:DNA binding"/>
    <property type="evidence" value="ECO:0007669"/>
    <property type="project" value="UniProtKB-KW"/>
</dbReference>
<evidence type="ECO:0000259" key="2">
    <source>
        <dbReference type="PROSITE" id="PS50943"/>
    </source>
</evidence>
<evidence type="ECO:0000313" key="3">
    <source>
        <dbReference type="EMBL" id="OGF14138.1"/>
    </source>
</evidence>
<dbReference type="CDD" id="cd00093">
    <property type="entry name" value="HTH_XRE"/>
    <property type="match status" value="1"/>
</dbReference>
<evidence type="ECO:0000256" key="1">
    <source>
        <dbReference type="ARBA" id="ARBA00023125"/>
    </source>
</evidence>